<keyword evidence="8" id="KW-0547">Nucleotide-binding</keyword>
<evidence type="ECO:0000256" key="13">
    <source>
        <dbReference type="ARBA" id="ARBA00023136"/>
    </source>
</evidence>
<protein>
    <recommendedName>
        <fullName evidence="15">Sensory/regulatory protein RpfC</fullName>
        <ecNumber evidence="3">2.7.13.3</ecNumber>
    </recommendedName>
</protein>
<dbReference type="PROSITE" id="PS50110">
    <property type="entry name" value="RESPONSE_REGULATORY"/>
    <property type="match status" value="3"/>
</dbReference>
<dbReference type="Gene3D" id="3.30.450.20">
    <property type="entry name" value="PAS domain"/>
    <property type="match status" value="1"/>
</dbReference>
<evidence type="ECO:0000259" key="22">
    <source>
        <dbReference type="PROSITE" id="PS50113"/>
    </source>
</evidence>
<dbReference type="CDD" id="cd00130">
    <property type="entry name" value="PAS"/>
    <property type="match status" value="1"/>
</dbReference>
<dbReference type="Pfam" id="PF00512">
    <property type="entry name" value="HisKA"/>
    <property type="match status" value="1"/>
</dbReference>
<dbReference type="Gene3D" id="3.30.565.10">
    <property type="entry name" value="Histidine kinase-like ATPase, C-terminal domain"/>
    <property type="match status" value="1"/>
</dbReference>
<keyword evidence="13" id="KW-0472">Membrane</keyword>
<feature type="modified residue" description="4-aspartylphosphate" evidence="17">
    <location>
        <position position="598"/>
    </location>
</feature>
<dbReference type="AlphaFoldDB" id="B8FJD4"/>
<dbReference type="InterPro" id="IPR001789">
    <property type="entry name" value="Sig_transdc_resp-reg_receiver"/>
</dbReference>
<dbReference type="InterPro" id="IPR035965">
    <property type="entry name" value="PAS-like_dom_sf"/>
</dbReference>
<dbReference type="FunFam" id="3.30.565.10:FF:000010">
    <property type="entry name" value="Sensor histidine kinase RcsC"/>
    <property type="match status" value="1"/>
</dbReference>
<feature type="modified residue" description="Phosphohistidine" evidence="16">
    <location>
        <position position="890"/>
    </location>
</feature>
<dbReference type="InterPro" id="IPR036641">
    <property type="entry name" value="HPT_dom_sf"/>
</dbReference>
<dbReference type="InterPro" id="IPR000700">
    <property type="entry name" value="PAS-assoc_C"/>
</dbReference>
<evidence type="ECO:0000256" key="9">
    <source>
        <dbReference type="ARBA" id="ARBA00022777"/>
    </source>
</evidence>
<evidence type="ECO:0000256" key="2">
    <source>
        <dbReference type="ARBA" id="ARBA00004651"/>
    </source>
</evidence>
<dbReference type="PROSITE" id="PS50113">
    <property type="entry name" value="PAC"/>
    <property type="match status" value="1"/>
</dbReference>
<evidence type="ECO:0000259" key="23">
    <source>
        <dbReference type="PROSITE" id="PS50894"/>
    </source>
</evidence>
<accession>B8FJD4</accession>
<dbReference type="EMBL" id="CP001322">
    <property type="protein sequence ID" value="ACL05603.1"/>
    <property type="molecule type" value="Genomic_DNA"/>
</dbReference>
<dbReference type="CDD" id="cd17546">
    <property type="entry name" value="REC_hyHK_CKI1_RcsC-like"/>
    <property type="match status" value="1"/>
</dbReference>
<feature type="domain" description="Response regulatory" evidence="20">
    <location>
        <begin position="7"/>
        <end position="121"/>
    </location>
</feature>
<dbReference type="CDD" id="cd00082">
    <property type="entry name" value="HisKA"/>
    <property type="match status" value="1"/>
</dbReference>
<feature type="domain" description="Response regulatory" evidence="20">
    <location>
        <begin position="694"/>
        <end position="813"/>
    </location>
</feature>
<evidence type="ECO:0000259" key="21">
    <source>
        <dbReference type="PROSITE" id="PS50112"/>
    </source>
</evidence>
<dbReference type="RefSeq" id="WP_015948652.1">
    <property type="nucleotide sequence ID" value="NC_011768.1"/>
</dbReference>
<sequence length="949" mass="105482">MTDQPIKILAVDDEKAIQNSVSAYLQDYDFEVVLADDGIMGLEKFRTESPDLVLLDLRMPRMDGLQVLKEIKKESPLTPVIVISGAGGVSEAVNALRNGAWDYLIKPINDLDILYHAIINALEKARLTRDNKEFAEKIRESEERYRALIENAGSAILFFDANDNVILANEVAASLFGMEKDKVEGMGIRDFMPSEDAARFTKRFHAILEKGVGGIYEDWVTLPGGQKRCFSSNIHPISRSDGHIMGFQCILLDITRQKEVEQALRRAKEETEDANRQLEMIIEDSNRLAVQADLANMAKSEFLANMSHEIRTPMNGVVGMISLLLETELTREQKEYAETVRNSAHSLLEIINDILDFSKIEAGKLDLEAIDFDLRNTLEEASDIVALRAQEKGLEFVCIIDPDVPFRLKGDPVRLRQIVLNLANNAVKFTAQGSITIRVELLKQAPDLLALKFSVTDTGIGVAPSRQQSLFDAFTQAEASTTRNYGGTGLGLAISKKLAQMMKGRIGLESEEGKGSTFWFTAQFGKQAQAKEEISPYLAVHNKRVLVVAENAATRLQLVNMLKSWSCRPEEAQGGGEALEKLRLAAASQDPFALAIADNKLKDMDGETLGRLAKKDIKLADAHWLIMTFMGKRWDEFRMKSAGFEGCLTKPVKQSALYNSLVSALNAEGGSHKISKPPRFEMPSLTTLQRPDVSILVAEDNPVNQKVALSILKKLGLRAEAVANGREAVKALCEKKYTMVFMDCQMPDMDGYEATRRIRSRRSCVLDPKTPVIAMTAHAMEGDRKKCIEAGMDDYLSKPVEPGALIEMIHKWLPEKTEAEKIIPEKTPQAQMPKRHPVFDKKGLLDRLLNDEDLAREIVQAYIEDTPGKMLELKGFAEKKDFTGISKCAHAIKGAASNVGAMAMMHTARETEMASVNEDFIAVVALIEKLDAEFTILVDELESIDWQTS</sequence>
<evidence type="ECO:0000313" key="24">
    <source>
        <dbReference type="EMBL" id="ACL05603.1"/>
    </source>
</evidence>
<keyword evidence="7" id="KW-0812">Transmembrane</keyword>
<dbReference type="InterPro" id="IPR036097">
    <property type="entry name" value="HisK_dim/P_sf"/>
</dbReference>
<dbReference type="eggNOG" id="COG2198">
    <property type="taxonomic scope" value="Bacteria"/>
</dbReference>
<evidence type="ECO:0000259" key="19">
    <source>
        <dbReference type="PROSITE" id="PS50109"/>
    </source>
</evidence>
<evidence type="ECO:0000256" key="7">
    <source>
        <dbReference type="ARBA" id="ARBA00022692"/>
    </source>
</evidence>
<keyword evidence="12" id="KW-0902">Two-component regulatory system</keyword>
<dbReference type="CDD" id="cd16922">
    <property type="entry name" value="HATPase_EvgS-ArcB-TorS-like"/>
    <property type="match status" value="1"/>
</dbReference>
<dbReference type="SMART" id="SM00091">
    <property type="entry name" value="PAS"/>
    <property type="match status" value="1"/>
</dbReference>
<keyword evidence="10" id="KW-0067">ATP-binding</keyword>
<proteinExistence type="predicted"/>
<dbReference type="SUPFAM" id="SSF55785">
    <property type="entry name" value="PYP-like sensor domain (PAS domain)"/>
    <property type="match status" value="1"/>
</dbReference>
<dbReference type="SMART" id="SM00073">
    <property type="entry name" value="HPT"/>
    <property type="match status" value="1"/>
</dbReference>
<dbReference type="InterPro" id="IPR008207">
    <property type="entry name" value="Sig_transdc_His_kin_Hpt_dom"/>
</dbReference>
<evidence type="ECO:0000256" key="3">
    <source>
        <dbReference type="ARBA" id="ARBA00012438"/>
    </source>
</evidence>
<keyword evidence="6 24" id="KW-0808">Transferase</keyword>
<comment type="subunit">
    <text evidence="14">At low DSF concentrations, interacts with RpfF.</text>
</comment>
<evidence type="ECO:0000256" key="11">
    <source>
        <dbReference type="ARBA" id="ARBA00022989"/>
    </source>
</evidence>
<dbReference type="InterPro" id="IPR013656">
    <property type="entry name" value="PAS_4"/>
</dbReference>
<keyword evidence="9 24" id="KW-0418">Kinase</keyword>
<evidence type="ECO:0000256" key="15">
    <source>
        <dbReference type="ARBA" id="ARBA00068150"/>
    </source>
</evidence>
<evidence type="ECO:0000256" key="4">
    <source>
        <dbReference type="ARBA" id="ARBA00022475"/>
    </source>
</evidence>
<dbReference type="InterPro" id="IPR011006">
    <property type="entry name" value="CheY-like_superfamily"/>
</dbReference>
<dbReference type="SMART" id="SM00387">
    <property type="entry name" value="HATPase_c"/>
    <property type="match status" value="1"/>
</dbReference>
<evidence type="ECO:0000259" key="20">
    <source>
        <dbReference type="PROSITE" id="PS50110"/>
    </source>
</evidence>
<dbReference type="InterPro" id="IPR005467">
    <property type="entry name" value="His_kinase_dom"/>
</dbReference>
<evidence type="ECO:0000256" key="17">
    <source>
        <dbReference type="PROSITE-ProRule" id="PRU00169"/>
    </source>
</evidence>
<evidence type="ECO:0000256" key="14">
    <source>
        <dbReference type="ARBA" id="ARBA00064003"/>
    </source>
</evidence>
<comment type="catalytic activity">
    <reaction evidence="1">
        <text>ATP + protein L-histidine = ADP + protein N-phospho-L-histidine.</text>
        <dbReference type="EC" id="2.7.13.3"/>
    </reaction>
</comment>
<evidence type="ECO:0000256" key="1">
    <source>
        <dbReference type="ARBA" id="ARBA00000085"/>
    </source>
</evidence>
<dbReference type="NCBIfam" id="TIGR00229">
    <property type="entry name" value="sensory_box"/>
    <property type="match status" value="1"/>
</dbReference>
<dbReference type="FunFam" id="1.10.287.130:FF:000002">
    <property type="entry name" value="Two-component osmosensing histidine kinase"/>
    <property type="match status" value="1"/>
</dbReference>
<dbReference type="InterPro" id="IPR003594">
    <property type="entry name" value="HATPase_dom"/>
</dbReference>
<dbReference type="SMART" id="SM00388">
    <property type="entry name" value="HisKA"/>
    <property type="match status" value="1"/>
</dbReference>
<dbReference type="GO" id="GO:0000155">
    <property type="term" value="F:phosphorelay sensor kinase activity"/>
    <property type="evidence" value="ECO:0007669"/>
    <property type="project" value="InterPro"/>
</dbReference>
<dbReference type="SUPFAM" id="SSF52172">
    <property type="entry name" value="CheY-like"/>
    <property type="match status" value="3"/>
</dbReference>
<dbReference type="SUPFAM" id="SSF55874">
    <property type="entry name" value="ATPase domain of HSP90 chaperone/DNA topoisomerase II/histidine kinase"/>
    <property type="match status" value="1"/>
</dbReference>
<keyword evidence="11" id="KW-1133">Transmembrane helix</keyword>
<evidence type="ECO:0000256" key="10">
    <source>
        <dbReference type="ARBA" id="ARBA00022840"/>
    </source>
</evidence>
<dbReference type="SUPFAM" id="SSF47384">
    <property type="entry name" value="Homodimeric domain of signal transducing histidine kinase"/>
    <property type="match status" value="1"/>
</dbReference>
<name>B8FJD4_DESAL</name>
<dbReference type="Gene3D" id="3.40.50.2300">
    <property type="match status" value="3"/>
</dbReference>
<feature type="modified residue" description="4-aspartylphosphate" evidence="17">
    <location>
        <position position="56"/>
    </location>
</feature>
<keyword evidence="18" id="KW-0175">Coiled coil</keyword>
<feature type="domain" description="PAC" evidence="22">
    <location>
        <begin position="214"/>
        <end position="266"/>
    </location>
</feature>
<feature type="coiled-coil region" evidence="18">
    <location>
        <begin position="124"/>
        <end position="151"/>
    </location>
</feature>
<dbReference type="Pfam" id="PF02518">
    <property type="entry name" value="HATPase_c"/>
    <property type="match status" value="1"/>
</dbReference>
<feature type="modified residue" description="4-aspartylphosphate" evidence="17">
    <location>
        <position position="743"/>
    </location>
</feature>
<dbReference type="Proteomes" id="UP000000739">
    <property type="component" value="Chromosome"/>
</dbReference>
<dbReference type="GO" id="GO:0005886">
    <property type="term" value="C:plasma membrane"/>
    <property type="evidence" value="ECO:0007669"/>
    <property type="project" value="UniProtKB-SubCell"/>
</dbReference>
<dbReference type="InterPro" id="IPR004358">
    <property type="entry name" value="Sig_transdc_His_kin-like_C"/>
</dbReference>
<comment type="subcellular location">
    <subcellularLocation>
        <location evidence="2">Cell membrane</location>
        <topology evidence="2">Multi-pass membrane protein</topology>
    </subcellularLocation>
</comment>
<keyword evidence="25" id="KW-1185">Reference proteome</keyword>
<dbReference type="eggNOG" id="COG0784">
    <property type="taxonomic scope" value="Bacteria"/>
</dbReference>
<dbReference type="eggNOG" id="COG5002">
    <property type="taxonomic scope" value="Bacteria"/>
</dbReference>
<dbReference type="InterPro" id="IPR003661">
    <property type="entry name" value="HisK_dim/P_dom"/>
</dbReference>
<dbReference type="Pfam" id="PF00072">
    <property type="entry name" value="Response_reg"/>
    <property type="match status" value="2"/>
</dbReference>
<dbReference type="HOGENOM" id="CLU_000445_104_15_7"/>
<keyword evidence="5 17" id="KW-0597">Phosphoprotein</keyword>
<dbReference type="SMART" id="SM00448">
    <property type="entry name" value="REC"/>
    <property type="match status" value="3"/>
</dbReference>
<feature type="domain" description="Response regulatory" evidence="20">
    <location>
        <begin position="544"/>
        <end position="665"/>
    </location>
</feature>
<dbReference type="InterPro" id="IPR036890">
    <property type="entry name" value="HATPase_C_sf"/>
</dbReference>
<dbReference type="EC" id="2.7.13.3" evidence="3"/>
<dbReference type="KEGG" id="dal:Dalk_3917"/>
<evidence type="ECO:0000256" key="8">
    <source>
        <dbReference type="ARBA" id="ARBA00022741"/>
    </source>
</evidence>
<dbReference type="PROSITE" id="PS50894">
    <property type="entry name" value="HPT"/>
    <property type="match status" value="1"/>
</dbReference>
<evidence type="ECO:0000256" key="5">
    <source>
        <dbReference type="ARBA" id="ARBA00022553"/>
    </source>
</evidence>
<dbReference type="PRINTS" id="PR00344">
    <property type="entry name" value="BCTRLSENSOR"/>
</dbReference>
<dbReference type="Pfam" id="PF01627">
    <property type="entry name" value="Hpt"/>
    <property type="match status" value="1"/>
</dbReference>
<evidence type="ECO:0000256" key="16">
    <source>
        <dbReference type="PROSITE-ProRule" id="PRU00110"/>
    </source>
</evidence>
<dbReference type="PROSITE" id="PS50112">
    <property type="entry name" value="PAS"/>
    <property type="match status" value="1"/>
</dbReference>
<reference evidence="24 25" key="1">
    <citation type="journal article" date="2012" name="Environ. Microbiol.">
        <title>The genome sequence of Desulfatibacillum alkenivorans AK-01: a blueprint for anaerobic alkane oxidation.</title>
        <authorList>
            <person name="Callaghan A.V."/>
            <person name="Morris B.E."/>
            <person name="Pereira I.A."/>
            <person name="McInerney M.J."/>
            <person name="Austin R.N."/>
            <person name="Groves J.T."/>
            <person name="Kukor J.J."/>
            <person name="Suflita J.M."/>
            <person name="Young L.Y."/>
            <person name="Zylstra G.J."/>
            <person name="Wawrik B."/>
        </authorList>
    </citation>
    <scope>NUCLEOTIDE SEQUENCE [LARGE SCALE GENOMIC DNA]</scope>
    <source>
        <strain evidence="24 25">AK-01</strain>
    </source>
</reference>
<evidence type="ECO:0000256" key="6">
    <source>
        <dbReference type="ARBA" id="ARBA00022679"/>
    </source>
</evidence>
<dbReference type="SUPFAM" id="SSF47226">
    <property type="entry name" value="Histidine-containing phosphotransfer domain, HPT domain"/>
    <property type="match status" value="1"/>
</dbReference>
<evidence type="ECO:0000256" key="12">
    <source>
        <dbReference type="ARBA" id="ARBA00023012"/>
    </source>
</evidence>
<keyword evidence="4" id="KW-1003">Cell membrane</keyword>
<dbReference type="Gene3D" id="1.10.287.130">
    <property type="match status" value="1"/>
</dbReference>
<feature type="domain" description="HPt" evidence="23">
    <location>
        <begin position="851"/>
        <end position="944"/>
    </location>
</feature>
<feature type="coiled-coil region" evidence="18">
    <location>
        <begin position="257"/>
        <end position="288"/>
    </location>
</feature>
<dbReference type="CDD" id="cd00088">
    <property type="entry name" value="HPT"/>
    <property type="match status" value="1"/>
</dbReference>
<dbReference type="PANTHER" id="PTHR45339">
    <property type="entry name" value="HYBRID SIGNAL TRANSDUCTION HISTIDINE KINASE J"/>
    <property type="match status" value="1"/>
</dbReference>
<gene>
    <name evidence="24" type="ordered locus">Dalk_3917</name>
</gene>
<dbReference type="Pfam" id="PF08448">
    <property type="entry name" value="PAS_4"/>
    <property type="match status" value="1"/>
</dbReference>
<dbReference type="InterPro" id="IPR000014">
    <property type="entry name" value="PAS"/>
</dbReference>
<dbReference type="PANTHER" id="PTHR45339:SF1">
    <property type="entry name" value="HYBRID SIGNAL TRANSDUCTION HISTIDINE KINASE J"/>
    <property type="match status" value="1"/>
</dbReference>
<dbReference type="Gene3D" id="1.20.120.160">
    <property type="entry name" value="HPT domain"/>
    <property type="match status" value="1"/>
</dbReference>
<feature type="domain" description="PAS" evidence="21">
    <location>
        <begin position="141"/>
        <end position="211"/>
    </location>
</feature>
<organism evidence="24 25">
    <name type="scientific">Desulfatibacillum aliphaticivorans</name>
    <dbReference type="NCBI Taxonomy" id="218208"/>
    <lineage>
        <taxon>Bacteria</taxon>
        <taxon>Pseudomonadati</taxon>
        <taxon>Thermodesulfobacteriota</taxon>
        <taxon>Desulfobacteria</taxon>
        <taxon>Desulfobacterales</taxon>
        <taxon>Desulfatibacillaceae</taxon>
        <taxon>Desulfatibacillum</taxon>
    </lineage>
</organism>
<dbReference type="GO" id="GO:0005524">
    <property type="term" value="F:ATP binding"/>
    <property type="evidence" value="ECO:0007669"/>
    <property type="project" value="UniProtKB-KW"/>
</dbReference>
<dbReference type="PROSITE" id="PS50109">
    <property type="entry name" value="HIS_KIN"/>
    <property type="match status" value="1"/>
</dbReference>
<evidence type="ECO:0000256" key="18">
    <source>
        <dbReference type="SAM" id="Coils"/>
    </source>
</evidence>
<feature type="domain" description="Histidine kinase" evidence="19">
    <location>
        <begin position="305"/>
        <end position="526"/>
    </location>
</feature>
<evidence type="ECO:0000313" key="25">
    <source>
        <dbReference type="Proteomes" id="UP000000739"/>
    </source>
</evidence>